<evidence type="ECO:0000313" key="1">
    <source>
        <dbReference type="EMBL" id="ESA11214.1"/>
    </source>
</evidence>
<dbReference type="AlphaFoldDB" id="U9TSR2"/>
<gene>
    <name evidence="1" type="ORF">GLOINDRAFT_28542</name>
</gene>
<dbReference type="EMBL" id="KI286248">
    <property type="protein sequence ID" value="ESA11214.1"/>
    <property type="molecule type" value="Genomic_DNA"/>
</dbReference>
<dbReference type="HOGENOM" id="CLU_2321567_0_0_1"/>
<sequence>MLDPVTEIDFLSSFSAGLQWEPELQWELMLQQKLKLKLELVQEQEETSWMRTSKRYRSATSWMISKGNFEGLQVPGHFLNANLNSCLLESNQLEQCPNH</sequence>
<proteinExistence type="predicted"/>
<name>U9TSR2_RHIID</name>
<organism evidence="1">
    <name type="scientific">Rhizophagus irregularis (strain DAOM 181602 / DAOM 197198 / MUCL 43194)</name>
    <name type="common">Arbuscular mycorrhizal fungus</name>
    <name type="synonym">Glomus intraradices</name>
    <dbReference type="NCBI Taxonomy" id="747089"/>
    <lineage>
        <taxon>Eukaryota</taxon>
        <taxon>Fungi</taxon>
        <taxon>Fungi incertae sedis</taxon>
        <taxon>Mucoromycota</taxon>
        <taxon>Glomeromycotina</taxon>
        <taxon>Glomeromycetes</taxon>
        <taxon>Glomerales</taxon>
        <taxon>Glomeraceae</taxon>
        <taxon>Rhizophagus</taxon>
    </lineage>
</organism>
<protein>
    <submittedName>
        <fullName evidence="1">Uncharacterized protein</fullName>
    </submittedName>
</protein>
<reference evidence="1" key="1">
    <citation type="submission" date="2013-07" db="EMBL/GenBank/DDBJ databases">
        <title>The genome of an arbuscular mycorrhizal fungus provides insights into the evolution of the oldest plant symbiosis.</title>
        <authorList>
            <consortium name="DOE Joint Genome Institute"/>
            <person name="Tisserant E."/>
            <person name="Malbreil M."/>
            <person name="Kuo A."/>
            <person name="Kohler A."/>
            <person name="Symeonidi A."/>
            <person name="Balestrini R."/>
            <person name="Charron P."/>
            <person name="Duensing N."/>
            <person name="Frei-dit-Frey N."/>
            <person name="Gianinazzi-Pearson V."/>
            <person name="Gilbert B."/>
            <person name="Handa Y."/>
            <person name="Hijri M."/>
            <person name="Kaul R."/>
            <person name="Kawaguchi M."/>
            <person name="Krajinski F."/>
            <person name="Lammers P."/>
            <person name="Lapierre D."/>
            <person name="Masclaux F.G."/>
            <person name="Murat C."/>
            <person name="Morin E."/>
            <person name="Ndikumana S."/>
            <person name="Pagni M."/>
            <person name="Petitpierre D."/>
            <person name="Requena N."/>
            <person name="Rosikiewicz P."/>
            <person name="Riley R."/>
            <person name="Saito K."/>
            <person name="San Clemente H."/>
            <person name="Shapiro H."/>
            <person name="van Tuinen D."/>
            <person name="Becard G."/>
            <person name="Bonfante P."/>
            <person name="Paszkowski U."/>
            <person name="Shachar-Hill Y."/>
            <person name="Young J.P."/>
            <person name="Sanders I.R."/>
            <person name="Henrissat B."/>
            <person name="Rensing S.A."/>
            <person name="Grigoriev I.V."/>
            <person name="Corradi N."/>
            <person name="Roux C."/>
            <person name="Martin F."/>
        </authorList>
    </citation>
    <scope>NUCLEOTIDE SEQUENCE</scope>
    <source>
        <strain evidence="1">DAOM 197198</strain>
    </source>
</reference>
<accession>U9TSR2</accession>